<evidence type="ECO:0000259" key="7">
    <source>
        <dbReference type="PROSITE" id="PS50055"/>
    </source>
</evidence>
<feature type="domain" description="Tyrosine specific protein phosphatases" evidence="8">
    <location>
        <begin position="1053"/>
        <end position="1103"/>
    </location>
</feature>
<feature type="compositionally biased region" description="Pro residues" evidence="6">
    <location>
        <begin position="1207"/>
        <end position="1219"/>
    </location>
</feature>
<reference evidence="10" key="1">
    <citation type="submission" date="2025-08" db="UniProtKB">
        <authorList>
            <consortium name="Ensembl"/>
        </authorList>
    </citation>
    <scope>IDENTIFICATION</scope>
</reference>
<keyword evidence="3" id="KW-0963">Cytoplasm</keyword>
<dbReference type="InterPro" id="IPR029021">
    <property type="entry name" value="Prot-tyrosine_phosphatase-like"/>
</dbReference>
<dbReference type="Pfam" id="PF00102">
    <property type="entry name" value="Y_phosphatase"/>
    <property type="match status" value="2"/>
</dbReference>
<evidence type="ECO:0000259" key="9">
    <source>
        <dbReference type="PROSITE" id="PS51180"/>
    </source>
</evidence>
<name>A0A8B9QJN5_APTOW</name>
<dbReference type="Gene3D" id="1.25.40.280">
    <property type="entry name" value="alix/aip1 like domains"/>
    <property type="match status" value="1"/>
</dbReference>
<sequence length="1284" mass="142544">CVKQPELPSAWKRMAKLFSHRSLSLQFVLKNYGENPENYNEELRKLEVLRQSAVNVPRDFEGCSTLRKYFGQLHYLQSRIPMGAEQEAAVPIAWTEIFSGKTVTHEDIKYEQACILYNLGALHSMLGAMDKRVSEEGMKVSCTHFQCAAGAFTYLRDHFPHSYSVDMSHQILNLNINLMLGQAQECLLEKSMLDNRKSFLVARISAQVVDYYKEACRALENSETASLLGKIQKDWKKLVQMKIYYFAAVAHLHMGKQAEEQQKFGERVSRTVVGQPETVQEALRFTMDVIGGKYNSAKKDNDFIYHEAVPALDTLQSVKGAPLVKALPVNPTDPAVTGPDIFAKLVPMAAHEASSLYSEEKAKLLRDVMAKIEAKNEVLDQFMDSMQLDPETVDNLDMYSHIPPILMEKCAALSVRPDTVKNLVQSMQVLSGVFTDVEASLKEIRDLLEEDEAQERKLQELLGKSPPPQASPPSPGLAEVSKECSKYMEVHEKASFTNTELHKAMNLHIGNLRLLSGPLEQVWAALPSPSLTEDDKQVLQNLKRILAKVQEMRDQRASLEQQLREMIQKDDITTSLVTTDRSEMKKLFEEQLKKYDQIKVYLEQNLAAQENVLKALTDANVKYAAVRKALAEVEHKWNTTVQTLVASYEAYEDLMKKSQEGKDFYTDLEGKAAKLLEKARAACQAAEANRQQILEKEMKKQPPPRPTAPKPALQKKPSELELEAAGASLGLADLPEELRSLPPDVLAGHLPPALVPGSGALPQRPPPSLTPGSAPLAQGPGEAPFQRQSSSTDDLLSSSPESQHGGSKAAVSQPLLQPTKADAKEGQKPKAVQLIENDPYEKPERVLRLLAELDRFRGLVERLERPGPGGATELDAIWKELQDAQERDARQLSIAIARCYSMKNRHQDIMPYDRNRVVLHSGKDDYINASRVEDLSPYCPTIIATQAPLLGTAADFWLMIYEQKVSVVVMLVSEQELDKQKVLRYFPPERGQPVVQGPITLVLTSLKATPTHVERMITLQYRDQSLKRTVIHLQFTSWPELYGNRATHRSPRSSGVGRTGAFCLLYAAMQEVEAGNGIPHLAQLVKRMRQQRKHMLQEKLHLKFCYEAVLQHAEQVLHRHGVGTPAASKPPNSASPKDPQDLVLGGDMPISSIQATIAKLSIKPAGLGTELGGSWMPEPVPPPPPGPPVPEPVGDAESSNHVEELPEAPPGEPAAPPAAPSSSSLELLASLTPEAFTLDASLKGKQRMNKQNFLQAQPGEGLRGPRPSDDPLSMLDPLWTLNKT</sequence>
<dbReference type="PANTHER" id="PTHR23030">
    <property type="entry name" value="PCD6 INTERACTING PROTEIN-RELATED"/>
    <property type="match status" value="1"/>
</dbReference>
<dbReference type="PROSITE" id="PS50055">
    <property type="entry name" value="TYR_PHOSPHATASE_PTP"/>
    <property type="match status" value="1"/>
</dbReference>
<dbReference type="GO" id="GO:0005768">
    <property type="term" value="C:endosome"/>
    <property type="evidence" value="ECO:0007669"/>
    <property type="project" value="UniProtKB-SubCell"/>
</dbReference>
<dbReference type="PROSITE" id="PS50056">
    <property type="entry name" value="TYR_PHOSPHATASE_2"/>
    <property type="match status" value="1"/>
</dbReference>
<feature type="domain" description="Tyrosine-protein phosphatase" evidence="7">
    <location>
        <begin position="874"/>
        <end position="1112"/>
    </location>
</feature>
<evidence type="ECO:0000313" key="10">
    <source>
        <dbReference type="Ensembl" id="ENSAOWP00000028187.1"/>
    </source>
</evidence>
<feature type="region of interest" description="Disordered" evidence="6">
    <location>
        <begin position="1169"/>
        <end position="1226"/>
    </location>
</feature>
<protein>
    <submittedName>
        <fullName evidence="10">Protein tyrosine phosphatase non-receptor type 23</fullName>
    </submittedName>
</protein>
<dbReference type="InterPro" id="IPR003595">
    <property type="entry name" value="Tyr_Pase_cat"/>
</dbReference>
<evidence type="ECO:0000256" key="2">
    <source>
        <dbReference type="ARBA" id="ARBA00004496"/>
    </source>
</evidence>
<evidence type="ECO:0000256" key="3">
    <source>
        <dbReference type="ARBA" id="ARBA00022490"/>
    </source>
</evidence>
<dbReference type="InterPro" id="IPR000242">
    <property type="entry name" value="PTP_cat"/>
</dbReference>
<feature type="compositionally biased region" description="Low complexity" evidence="6">
    <location>
        <begin position="1125"/>
        <end position="1137"/>
    </location>
</feature>
<dbReference type="SMART" id="SM00194">
    <property type="entry name" value="PTPc"/>
    <property type="match status" value="1"/>
</dbReference>
<dbReference type="GO" id="GO:0043328">
    <property type="term" value="P:protein transport to vacuole involved in ubiquitin-dependent protein catabolic process via the multivesicular body sorting pathway"/>
    <property type="evidence" value="ECO:0007669"/>
    <property type="project" value="TreeGrafter"/>
</dbReference>
<feature type="region of interest" description="Disordered" evidence="6">
    <location>
        <begin position="1122"/>
        <end position="1147"/>
    </location>
</feature>
<dbReference type="Ensembl" id="ENSAOWT00000031936.1">
    <property type="protein sequence ID" value="ENSAOWP00000028187.1"/>
    <property type="gene ID" value="ENSAOWG00000018975.1"/>
</dbReference>
<dbReference type="PRINTS" id="PR00700">
    <property type="entry name" value="PRTYPHPHTASE"/>
</dbReference>
<keyword evidence="4" id="KW-0967">Endosome</keyword>
<dbReference type="GO" id="GO:0004725">
    <property type="term" value="F:protein tyrosine phosphatase activity"/>
    <property type="evidence" value="ECO:0007669"/>
    <property type="project" value="InterPro"/>
</dbReference>
<dbReference type="CDD" id="cd09239">
    <property type="entry name" value="BRO1_HD-PTP_like"/>
    <property type="match status" value="1"/>
</dbReference>
<proteinExistence type="predicted"/>
<dbReference type="SUPFAM" id="SSF52799">
    <property type="entry name" value="(Phosphotyrosine protein) phosphatases II"/>
    <property type="match status" value="1"/>
</dbReference>
<dbReference type="Proteomes" id="UP000694424">
    <property type="component" value="Unplaced"/>
</dbReference>
<dbReference type="CDD" id="cd09234">
    <property type="entry name" value="V_HD-PTP_like"/>
    <property type="match status" value="1"/>
</dbReference>
<feature type="compositionally biased region" description="Pro residues" evidence="6">
    <location>
        <begin position="1178"/>
        <end position="1191"/>
    </location>
</feature>
<dbReference type="InterPro" id="IPR000387">
    <property type="entry name" value="Tyr_Pase_dom"/>
</dbReference>
<dbReference type="InterPro" id="IPR038499">
    <property type="entry name" value="BRO1_sf"/>
</dbReference>
<feature type="compositionally biased region" description="Low complexity" evidence="6">
    <location>
        <begin position="789"/>
        <end position="799"/>
    </location>
</feature>
<comment type="subcellular location">
    <subcellularLocation>
        <location evidence="2">Cytoplasm</location>
    </subcellularLocation>
    <subcellularLocation>
        <location evidence="1">Endosome</location>
    </subcellularLocation>
</comment>
<dbReference type="GO" id="GO:0045022">
    <property type="term" value="P:early endosome to late endosome transport"/>
    <property type="evidence" value="ECO:0007669"/>
    <property type="project" value="TreeGrafter"/>
</dbReference>
<evidence type="ECO:0000256" key="6">
    <source>
        <dbReference type="SAM" id="MobiDB-lite"/>
    </source>
</evidence>
<reference evidence="10" key="2">
    <citation type="submission" date="2025-09" db="UniProtKB">
        <authorList>
            <consortium name="Ensembl"/>
        </authorList>
    </citation>
    <scope>IDENTIFICATION</scope>
</reference>
<feature type="region of interest" description="Disordered" evidence="6">
    <location>
        <begin position="1240"/>
        <end position="1284"/>
    </location>
</feature>
<keyword evidence="11" id="KW-1185">Reference proteome</keyword>
<dbReference type="InterPro" id="IPR004328">
    <property type="entry name" value="BRO1_dom"/>
</dbReference>
<dbReference type="SMART" id="SM01041">
    <property type="entry name" value="BRO1"/>
    <property type="match status" value="1"/>
</dbReference>
<dbReference type="InterPro" id="IPR025304">
    <property type="entry name" value="ALIX_V_dom"/>
</dbReference>
<keyword evidence="5" id="KW-0175">Coiled coil</keyword>
<accession>A0A8B9QJN5</accession>
<feature type="domain" description="BRO1" evidence="9">
    <location>
        <begin position="1"/>
        <end position="379"/>
    </location>
</feature>
<feature type="region of interest" description="Disordered" evidence="6">
    <location>
        <begin position="695"/>
        <end position="716"/>
    </location>
</feature>
<evidence type="ECO:0000256" key="4">
    <source>
        <dbReference type="ARBA" id="ARBA00022753"/>
    </source>
</evidence>
<evidence type="ECO:0000256" key="5">
    <source>
        <dbReference type="SAM" id="Coils"/>
    </source>
</evidence>
<dbReference type="PROSITE" id="PS51180">
    <property type="entry name" value="BRO1"/>
    <property type="match status" value="1"/>
</dbReference>
<dbReference type="Gene3D" id="1.20.120.560">
    <property type="entry name" value="alix/aip1 in complex with the ypdl late domain"/>
    <property type="match status" value="1"/>
</dbReference>
<feature type="coiled-coil region" evidence="5">
    <location>
        <begin position="542"/>
        <end position="569"/>
    </location>
</feature>
<dbReference type="GO" id="GO:0032456">
    <property type="term" value="P:endocytic recycling"/>
    <property type="evidence" value="ECO:0007669"/>
    <property type="project" value="TreeGrafter"/>
</dbReference>
<dbReference type="Gene3D" id="1.20.140.50">
    <property type="entry name" value="alix/aip1 like domains"/>
    <property type="match status" value="1"/>
</dbReference>
<organism evidence="10 11">
    <name type="scientific">Apteryx owenii</name>
    <name type="common">Little spotted kiwi</name>
    <dbReference type="NCBI Taxonomy" id="8824"/>
    <lineage>
        <taxon>Eukaryota</taxon>
        <taxon>Metazoa</taxon>
        <taxon>Chordata</taxon>
        <taxon>Craniata</taxon>
        <taxon>Vertebrata</taxon>
        <taxon>Euteleostomi</taxon>
        <taxon>Archelosauria</taxon>
        <taxon>Archosauria</taxon>
        <taxon>Dinosauria</taxon>
        <taxon>Saurischia</taxon>
        <taxon>Theropoda</taxon>
        <taxon>Coelurosauria</taxon>
        <taxon>Aves</taxon>
        <taxon>Palaeognathae</taxon>
        <taxon>Apterygiformes</taxon>
        <taxon>Apterygidae</taxon>
        <taxon>Apteryx</taxon>
    </lineage>
</organism>
<evidence type="ECO:0000259" key="8">
    <source>
        <dbReference type="PROSITE" id="PS50056"/>
    </source>
</evidence>
<dbReference type="Pfam" id="PF13949">
    <property type="entry name" value="ALIX_LYPXL_bnd"/>
    <property type="match status" value="1"/>
</dbReference>
<feature type="region of interest" description="Disordered" evidence="6">
    <location>
        <begin position="756"/>
        <end position="814"/>
    </location>
</feature>
<dbReference type="SMART" id="SM00404">
    <property type="entry name" value="PTPc_motif"/>
    <property type="match status" value="1"/>
</dbReference>
<feature type="coiled-coil region" evidence="5">
    <location>
        <begin position="434"/>
        <end position="464"/>
    </location>
</feature>
<evidence type="ECO:0000256" key="1">
    <source>
        <dbReference type="ARBA" id="ARBA00004177"/>
    </source>
</evidence>
<dbReference type="Gene3D" id="3.90.190.10">
    <property type="entry name" value="Protein tyrosine phosphatase superfamily"/>
    <property type="match status" value="1"/>
</dbReference>
<dbReference type="PANTHER" id="PTHR23030:SF30">
    <property type="entry name" value="TYROSINE-PROTEIN PHOSPHATASE NON-RECEPTOR TYPE 23"/>
    <property type="match status" value="1"/>
</dbReference>
<evidence type="ECO:0000313" key="11">
    <source>
        <dbReference type="Proteomes" id="UP000694424"/>
    </source>
</evidence>
<dbReference type="Pfam" id="PF03097">
    <property type="entry name" value="BRO1"/>
    <property type="match status" value="1"/>
</dbReference>